<keyword evidence="2" id="KW-0378">Hydrolase</keyword>
<gene>
    <name evidence="2" type="ORF">MNBD_GAMMA16-136</name>
</gene>
<dbReference type="GO" id="GO:0015668">
    <property type="term" value="F:type III site-specific deoxyribonuclease activity"/>
    <property type="evidence" value="ECO:0007669"/>
    <property type="project" value="InterPro"/>
</dbReference>
<evidence type="ECO:0000313" key="2">
    <source>
        <dbReference type="EMBL" id="VAW86298.1"/>
    </source>
</evidence>
<accession>A0A3B0YZ15</accession>
<sequence length="242" mass="27511">MTDSQLKSGDGFKLENTAIETHNASIHSMVKYDLLGKLADNTKLIRKTIAEMLSGIQPAVFKQFKQNPEHFISEATRLINEQKATVIIEQLTYDETSDQHSIDIFTTGQSKQDFSKASQKLKNHIYDYVVTDSNIERAFVKELDTSAEVVVYAKLPRGFFIPTPVGDYNPDWAISFKEGSVKHIYFVAETKGSMSSMDLRAVEEKKIDCAKKFFDKINRKIGADKIKYDVVTDYVKLMEMVN</sequence>
<dbReference type="EMBL" id="UOFO01000090">
    <property type="protein sequence ID" value="VAW86298.1"/>
    <property type="molecule type" value="Genomic_DNA"/>
</dbReference>
<name>A0A3B0YZ15_9ZZZZ</name>
<dbReference type="GO" id="GO:0004386">
    <property type="term" value="F:helicase activity"/>
    <property type="evidence" value="ECO:0007669"/>
    <property type="project" value="UniProtKB-KW"/>
</dbReference>
<evidence type="ECO:0000259" key="1">
    <source>
        <dbReference type="Pfam" id="PF19778"/>
    </source>
</evidence>
<keyword evidence="2" id="KW-0067">ATP-binding</keyword>
<keyword evidence="2" id="KW-0347">Helicase</keyword>
<reference evidence="2" key="1">
    <citation type="submission" date="2018-06" db="EMBL/GenBank/DDBJ databases">
        <authorList>
            <person name="Zhirakovskaya E."/>
        </authorList>
    </citation>
    <scope>NUCLEOTIDE SEQUENCE</scope>
</reference>
<proteinExistence type="predicted"/>
<keyword evidence="2" id="KW-0547">Nucleotide-binding</keyword>
<protein>
    <submittedName>
        <fullName evidence="2">Type III restriction enzyme, res subunit:DEAD/DEAH box helicase, N-terminal</fullName>
    </submittedName>
</protein>
<dbReference type="InterPro" id="IPR045572">
    <property type="entry name" value="RE_endonuc_C"/>
</dbReference>
<feature type="domain" description="Type III restriction enzyme C-terminal endonuclease" evidence="1">
    <location>
        <begin position="123"/>
        <end position="233"/>
    </location>
</feature>
<dbReference type="Pfam" id="PF19778">
    <property type="entry name" value="RE_endonuc"/>
    <property type="match status" value="1"/>
</dbReference>
<organism evidence="2">
    <name type="scientific">hydrothermal vent metagenome</name>
    <dbReference type="NCBI Taxonomy" id="652676"/>
    <lineage>
        <taxon>unclassified sequences</taxon>
        <taxon>metagenomes</taxon>
        <taxon>ecological metagenomes</taxon>
    </lineage>
</organism>
<dbReference type="AlphaFoldDB" id="A0A3B0YZ15"/>